<dbReference type="PROSITE" id="PS00039">
    <property type="entry name" value="DEAD_ATP_HELICASE"/>
    <property type="match status" value="1"/>
</dbReference>
<comment type="function">
    <text evidence="14">Component of the spliceosomal U1 snRNP, which is essential for recognition of the pre-mRNA 5' splice-site and the subsequent assembly of the spliceosome. U1-C is directly involved in initial 5' splice-site recognition for both constitutive and regulated alternative splicing. The interaction with the 5' splice-site seems to precede base-pairing between the pre-mRNA and the U1 snRNA. Stimulates commitment or early (E) complex formation by stabilizing the base pairing of the 5' end of the U1 snRNA and the 5' splice-site region.</text>
</comment>
<evidence type="ECO:0000256" key="8">
    <source>
        <dbReference type="ARBA" id="ARBA00022833"/>
    </source>
</evidence>
<dbReference type="InterPro" id="IPR000629">
    <property type="entry name" value="RNA-helicase_DEAD-box_CS"/>
</dbReference>
<dbReference type="InterPro" id="IPR005145">
    <property type="entry name" value="Sua5_C"/>
</dbReference>
<feature type="compositionally biased region" description="Gly residues" evidence="16">
    <location>
        <begin position="81"/>
        <end position="90"/>
    </location>
</feature>
<dbReference type="SUPFAM" id="SSF52540">
    <property type="entry name" value="P-loop containing nucleoside triphosphate hydrolases"/>
    <property type="match status" value="1"/>
</dbReference>
<feature type="short sequence motif" description="Q motif" evidence="15">
    <location>
        <begin position="1044"/>
        <end position="1072"/>
    </location>
</feature>
<comment type="subcellular location">
    <subcellularLocation>
        <location evidence="1 14">Nucleus</location>
    </subcellularLocation>
</comment>
<dbReference type="GO" id="GO:0042254">
    <property type="term" value="P:ribosome biogenesis"/>
    <property type="evidence" value="ECO:0007669"/>
    <property type="project" value="UniProtKB-KW"/>
</dbReference>
<dbReference type="PANTHER" id="PTHR47959:SF24">
    <property type="entry name" value="ATP-DEPENDENT RNA HELICASE"/>
    <property type="match status" value="1"/>
</dbReference>
<evidence type="ECO:0000256" key="14">
    <source>
        <dbReference type="HAMAP-Rule" id="MF_03153"/>
    </source>
</evidence>
<dbReference type="GO" id="GO:0000387">
    <property type="term" value="P:spliceosomal snRNP assembly"/>
    <property type="evidence" value="ECO:0007669"/>
    <property type="project" value="UniProtKB-UniRule"/>
</dbReference>
<dbReference type="InterPro" id="IPR027417">
    <property type="entry name" value="P-loop_NTPase"/>
</dbReference>
<keyword evidence="10 14" id="KW-0694">RNA-binding</keyword>
<dbReference type="GO" id="GO:0008270">
    <property type="term" value="F:zinc ion binding"/>
    <property type="evidence" value="ECO:0007669"/>
    <property type="project" value="UniProtKB-UniRule"/>
</dbReference>
<dbReference type="SUPFAM" id="SSF57667">
    <property type="entry name" value="beta-beta-alpha zinc fingers"/>
    <property type="match status" value="1"/>
</dbReference>
<dbReference type="Pfam" id="PF00271">
    <property type="entry name" value="Helicase_C"/>
    <property type="match status" value="1"/>
</dbReference>
<evidence type="ECO:0000259" key="17">
    <source>
        <dbReference type="PROSITE" id="PS50171"/>
    </source>
</evidence>
<dbReference type="FunFam" id="3.30.160.60:FF:000059">
    <property type="entry name" value="U1 small nuclear ribonucleoprotein C"/>
    <property type="match status" value="1"/>
</dbReference>
<evidence type="ECO:0000259" key="18">
    <source>
        <dbReference type="PROSITE" id="PS51163"/>
    </source>
</evidence>
<keyword evidence="2" id="KW-0690">Ribosome biogenesis</keyword>
<evidence type="ECO:0000256" key="3">
    <source>
        <dbReference type="ARBA" id="ARBA00022723"/>
    </source>
</evidence>
<dbReference type="InterPro" id="IPR003604">
    <property type="entry name" value="Matrin/U1-like-C_Znf_C2H2"/>
</dbReference>
<dbReference type="OrthoDB" id="10261904at2759"/>
<keyword evidence="12 14" id="KW-0687">Ribonucleoprotein</keyword>
<dbReference type="GO" id="GO:0003724">
    <property type="term" value="F:RNA helicase activity"/>
    <property type="evidence" value="ECO:0007669"/>
    <property type="project" value="InterPro"/>
</dbReference>
<evidence type="ECO:0000259" key="21">
    <source>
        <dbReference type="PROSITE" id="PS51195"/>
    </source>
</evidence>
<keyword evidence="4" id="KW-0547">Nucleotide-binding</keyword>
<evidence type="ECO:0000259" key="20">
    <source>
        <dbReference type="PROSITE" id="PS51194"/>
    </source>
</evidence>
<feature type="domain" description="Helicase ATP-binding" evidence="19">
    <location>
        <begin position="1077"/>
        <end position="1249"/>
    </location>
</feature>
<keyword evidence="9" id="KW-0067">ATP-binding</keyword>
<dbReference type="EMBL" id="LUGG01000003">
    <property type="protein sequence ID" value="OBZ76565.1"/>
    <property type="molecule type" value="Genomic_DNA"/>
</dbReference>
<dbReference type="HAMAP" id="MF_03153">
    <property type="entry name" value="U1_C"/>
    <property type="match status" value="1"/>
</dbReference>
<dbReference type="InterPro" id="IPR013085">
    <property type="entry name" value="U1-CZ_Znf_C2H2"/>
</dbReference>
<dbReference type="GO" id="GO:0000243">
    <property type="term" value="C:commitment complex"/>
    <property type="evidence" value="ECO:0007669"/>
    <property type="project" value="UniProtKB-UniRule"/>
</dbReference>
<dbReference type="InterPro" id="IPR006070">
    <property type="entry name" value="Sua5-like_dom"/>
</dbReference>
<dbReference type="SMART" id="SM00487">
    <property type="entry name" value="DEXDc"/>
    <property type="match status" value="1"/>
</dbReference>
<dbReference type="STRING" id="5627.A0A1C7MI17"/>
<dbReference type="GO" id="GO:0030619">
    <property type="term" value="F:U1 snRNA binding"/>
    <property type="evidence" value="ECO:0007669"/>
    <property type="project" value="UniProtKB-UniRule"/>
</dbReference>
<feature type="region of interest" description="Disordered" evidence="16">
    <location>
        <begin position="941"/>
        <end position="1014"/>
    </location>
</feature>
<comment type="similarity">
    <text evidence="14">Belongs to the U1 small nuclear ribonucleoprotein C family.</text>
</comment>
<protein>
    <recommendedName>
        <fullName evidence="14">U1 small nuclear ribonucleoprotein C</fullName>
        <shortName evidence="14">U1 snRNP C</shortName>
        <shortName evidence="14">U1-C</shortName>
        <shortName evidence="14">U1C</shortName>
    </recommendedName>
</protein>
<sequence length="1518" mass="163520">MPKHYCDYCDVFLTHDSASVRKAHNSGRNHLANVRDYYASLGHDKAQSIIDQITAAYETSGGPPPGGFGFGPQHLAPPGPGFGGPPVGFGGPPPFGAPPPFARGPLPPGMPPPGMMGAPPFPPNASMPPPGMGPPPPMGGPGGFPPGMAPFSPNAGGPPGAPPGGTRPPFPQAGNFQGPPGGNFPPSQGPPGGNFSGPPNGFPPSQGPPSQAPADLSNSGPGDFLPSAYLPSPIHHGVLNTGPPMRSILNIICTRRHTNCSMLTDTGFAKMRRKISSQSGDRSIPYRDCLRSRCFGSQSIATSRIFSTKGRPPDNPLIVHVSSSSMLRKILPKDYEISQTNEILMKHFWPGPLTLLFPTDPSLVPPIITANQRTVAVRMPSHPVARALIALTDAPIAAPARIRQVGLILDGGPCDVGLESTVVDALHEGGDIRVLRPGGVTVEDLERAIRSEMGSFKMSHRFLFTAATTNGRQRSASQDWTYGPSDSLLLKQISDISGFTWQIYHLGPIADPSVSAHRLFDGLLTLDNANVDLILVEEVKEEREGLAVMNHTIDRLFGADNVSGASVYNLKAKNYCVLYTVALSDGQAIVKELMTRTRVFPRKWLKYHVQWRGPSSFVSDNGLPPHRAGCSIDERSDYGGGQYSIVLYGSPLAAYDGITETLTVFTSSASSSSSNASFDLANIDLDHFTDPDSVEALPSMEDNTFRHCSRCGGDFISRRPSHCATTQLLHFISPILQHYAEWRKAPDKCLEGREQETRAKAQGDVSALQVCSQTKERQGTNKGAKVQVAEGCAWSAIVFGHHPPSSQILPFEDPRTFTYGHSLPDFGQFSALPTPSPSPRIRLRIEYGKLAAATFNYNAFVRMLLGPNSPEASALSLPMASTSAGVLPSSAAFAGSMRSIIGKCRVLLAVFLFHHRDGGGKRHALTTDDLLRMQEGPIRKRLRTGYDDGASDDDFAAAESGSEQDLPPVMDESEDGTAHSDEDSEEGEDDHSGNDIGLSNNDVEPDEDLDNKGGFFASSRISIAPRAANSMQRRVPHDSKPLPATFASMGISSALLSALSKMSIRAPTEIQAACIPPLLEGESEDCIGNAKTGSGKTIAFALPILQKLSMDPYGIYALVLTPTRELAFQISDQFAVLGASLNLRTAVVVGGMDMMAQAIELGNRPHVVVATPGRMVDHLKSSAGEWDLSRVKFLVLDEADRMLTPTFAPELSYLFNVLPKERQTCLFTATLTPAVETLAEAPPRPGKQKPFIHRMTQSIETVETLKQHYILVPSHVRESYLYYLLRNPPESTLHLRRAPPEPTKKGNRPAKSKPKSKSKKAQKKPSADGEEDEVEQPPPTIIFCARARTVAYLVALLQTLHIRSAALHSRLTQRERLAALGLFRAAVVPVLVSTDVGARGLDVADVALVVNWDVPAGPEEYTHRVGRTARAGRAGVAVSFVTERDEERVLRVEERIGTKLTEMVLPEAKVLEKLNAVSTAKRLANMELHDSNFGKREEVHKIKRAKRAADVAAASSAG</sequence>
<dbReference type="Pfam" id="PF06220">
    <property type="entry name" value="zf-U1"/>
    <property type="match status" value="1"/>
</dbReference>
<dbReference type="Gene3D" id="3.40.50.300">
    <property type="entry name" value="P-loop containing nucleotide triphosphate hydrolases"/>
    <property type="match status" value="2"/>
</dbReference>
<comment type="subunit">
    <text evidence="14">U1 snRNP is composed of the 7 core Sm proteins B/B', D1, D2, D3, E, F and G that assemble in a heptameric protein ring on the Sm site of the small nuclear RNA to form the core snRNP, and at least 3 U1 snRNP-specific proteins U1-70K, U1-A and U1-C. U1-C interacts with U1 snRNA and the 5' splice-site region of the pre-mRNA.</text>
</comment>
<dbReference type="GO" id="GO:0003729">
    <property type="term" value="F:mRNA binding"/>
    <property type="evidence" value="ECO:0007669"/>
    <property type="project" value="UniProtKB-UniRule"/>
</dbReference>
<dbReference type="PROSITE" id="PS50171">
    <property type="entry name" value="ZF_MATRIN"/>
    <property type="match status" value="1"/>
</dbReference>
<dbReference type="InterPro" id="IPR000690">
    <property type="entry name" value="Matrin/U1-C_Znf_C2H2"/>
</dbReference>
<dbReference type="InterPro" id="IPR036236">
    <property type="entry name" value="Znf_C2H2_sf"/>
</dbReference>
<evidence type="ECO:0000256" key="11">
    <source>
        <dbReference type="ARBA" id="ARBA00023242"/>
    </source>
</evidence>
<feature type="domain" description="DEAD-box RNA helicase Q" evidence="21">
    <location>
        <begin position="1044"/>
        <end position="1072"/>
    </location>
</feature>
<evidence type="ECO:0000256" key="10">
    <source>
        <dbReference type="ARBA" id="ARBA00022884"/>
    </source>
</evidence>
<dbReference type="GO" id="GO:0071004">
    <property type="term" value="C:U2-type prespliceosome"/>
    <property type="evidence" value="ECO:0007669"/>
    <property type="project" value="UniProtKB-UniRule"/>
</dbReference>
<organism evidence="22 23">
    <name type="scientific">Grifola frondosa</name>
    <name type="common">Maitake</name>
    <name type="synonym">Polyporus frondosus</name>
    <dbReference type="NCBI Taxonomy" id="5627"/>
    <lineage>
        <taxon>Eukaryota</taxon>
        <taxon>Fungi</taxon>
        <taxon>Dikarya</taxon>
        <taxon>Basidiomycota</taxon>
        <taxon>Agaricomycotina</taxon>
        <taxon>Agaricomycetes</taxon>
        <taxon>Polyporales</taxon>
        <taxon>Grifolaceae</taxon>
        <taxon>Grifola</taxon>
    </lineage>
</organism>
<feature type="domain" description="Matrin-type" evidence="17">
    <location>
        <begin position="4"/>
        <end position="36"/>
    </location>
</feature>
<proteinExistence type="inferred from homology"/>
<dbReference type="SMART" id="SM00490">
    <property type="entry name" value="HELICc"/>
    <property type="match status" value="1"/>
</dbReference>
<dbReference type="GO" id="GO:0030627">
    <property type="term" value="F:pre-mRNA 5'-splice site binding"/>
    <property type="evidence" value="ECO:0007669"/>
    <property type="project" value="InterPro"/>
</dbReference>
<feature type="domain" description="Helicase C-terminal" evidence="20">
    <location>
        <begin position="1326"/>
        <end position="1471"/>
    </location>
</feature>
<dbReference type="GO" id="GO:0016787">
    <property type="term" value="F:hydrolase activity"/>
    <property type="evidence" value="ECO:0007669"/>
    <property type="project" value="UniProtKB-KW"/>
</dbReference>
<dbReference type="Pfam" id="PF00270">
    <property type="entry name" value="DEAD"/>
    <property type="match status" value="1"/>
</dbReference>
<keyword evidence="5 14" id="KW-0863">Zinc-finger</keyword>
<dbReference type="InterPro" id="IPR050079">
    <property type="entry name" value="DEAD_box_RNA_helicase"/>
</dbReference>
<name>A0A1C7MI17_GRIFR</name>
<dbReference type="PROSITE" id="PS51163">
    <property type="entry name" value="YRDC"/>
    <property type="match status" value="1"/>
</dbReference>
<dbReference type="PROSITE" id="PS51192">
    <property type="entry name" value="HELICASE_ATP_BIND_1"/>
    <property type="match status" value="1"/>
</dbReference>
<dbReference type="PROSITE" id="PS51195">
    <property type="entry name" value="Q_MOTIF"/>
    <property type="match status" value="1"/>
</dbReference>
<evidence type="ECO:0000256" key="13">
    <source>
        <dbReference type="ARBA" id="ARBA00046357"/>
    </source>
</evidence>
<reference evidence="22 23" key="1">
    <citation type="submission" date="2016-03" db="EMBL/GenBank/DDBJ databases">
        <title>Whole genome sequencing of Grifola frondosa 9006-11.</title>
        <authorList>
            <person name="Min B."/>
            <person name="Park H."/>
            <person name="Kim J.-G."/>
            <person name="Cho H."/>
            <person name="Oh Y.-L."/>
            <person name="Kong W.-S."/>
            <person name="Choi I.-G."/>
        </authorList>
    </citation>
    <scope>NUCLEOTIDE SEQUENCE [LARGE SCALE GENOMIC DNA]</scope>
    <source>
        <strain evidence="22 23">9006-11</strain>
    </source>
</reference>
<feature type="compositionally biased region" description="Pro residues" evidence="16">
    <location>
        <begin position="200"/>
        <end position="211"/>
    </location>
</feature>
<dbReference type="InterPro" id="IPR014001">
    <property type="entry name" value="Helicase_ATP-bd"/>
</dbReference>
<dbReference type="GO" id="GO:0003725">
    <property type="term" value="F:double-stranded RNA binding"/>
    <property type="evidence" value="ECO:0007669"/>
    <property type="project" value="InterPro"/>
</dbReference>
<evidence type="ECO:0000256" key="2">
    <source>
        <dbReference type="ARBA" id="ARBA00022517"/>
    </source>
</evidence>
<evidence type="ECO:0000256" key="16">
    <source>
        <dbReference type="SAM" id="MobiDB-lite"/>
    </source>
</evidence>
<dbReference type="SUPFAM" id="SSF55821">
    <property type="entry name" value="YrdC/RibB"/>
    <property type="match status" value="1"/>
</dbReference>
<evidence type="ECO:0000256" key="15">
    <source>
        <dbReference type="PROSITE-ProRule" id="PRU00552"/>
    </source>
</evidence>
<evidence type="ECO:0000256" key="6">
    <source>
        <dbReference type="ARBA" id="ARBA00022801"/>
    </source>
</evidence>
<dbReference type="CDD" id="cd17955">
    <property type="entry name" value="DEADc_DDX49"/>
    <property type="match status" value="1"/>
</dbReference>
<evidence type="ECO:0000256" key="9">
    <source>
        <dbReference type="ARBA" id="ARBA00022840"/>
    </source>
</evidence>
<dbReference type="PROSITE" id="PS51194">
    <property type="entry name" value="HELICASE_CTER"/>
    <property type="match status" value="1"/>
</dbReference>
<dbReference type="PANTHER" id="PTHR47959">
    <property type="entry name" value="ATP-DEPENDENT RNA HELICASE RHLE-RELATED"/>
    <property type="match status" value="1"/>
</dbReference>
<dbReference type="GO" id="GO:0000395">
    <property type="term" value="P:mRNA 5'-splice site recognition"/>
    <property type="evidence" value="ECO:0007669"/>
    <property type="project" value="UniProtKB-UniRule"/>
</dbReference>
<evidence type="ECO:0000313" key="23">
    <source>
        <dbReference type="Proteomes" id="UP000092993"/>
    </source>
</evidence>
<evidence type="ECO:0000256" key="1">
    <source>
        <dbReference type="ARBA" id="ARBA00004123"/>
    </source>
</evidence>
<dbReference type="SMART" id="SM00451">
    <property type="entry name" value="ZnF_U1"/>
    <property type="match status" value="1"/>
</dbReference>
<evidence type="ECO:0000313" key="22">
    <source>
        <dbReference type="EMBL" id="OBZ76565.1"/>
    </source>
</evidence>
<dbReference type="CDD" id="cd18787">
    <property type="entry name" value="SF2_C_DEAD"/>
    <property type="match status" value="1"/>
</dbReference>
<gene>
    <name evidence="22" type="primary">DBP8</name>
    <name evidence="22" type="ORF">A0H81_03700</name>
</gene>
<dbReference type="GO" id="GO:0005524">
    <property type="term" value="F:ATP binding"/>
    <property type="evidence" value="ECO:0007669"/>
    <property type="project" value="UniProtKB-KW"/>
</dbReference>
<dbReference type="GO" id="GO:0005829">
    <property type="term" value="C:cytosol"/>
    <property type="evidence" value="ECO:0007669"/>
    <property type="project" value="TreeGrafter"/>
</dbReference>
<dbReference type="Pfam" id="PF03481">
    <property type="entry name" value="Sua5_C"/>
    <property type="match status" value="1"/>
</dbReference>
<dbReference type="GO" id="GO:0005685">
    <property type="term" value="C:U1 snRNP"/>
    <property type="evidence" value="ECO:0007669"/>
    <property type="project" value="UniProtKB-UniRule"/>
</dbReference>
<feature type="region of interest" description="Disordered" evidence="16">
    <location>
        <begin position="1292"/>
        <end position="1336"/>
    </location>
</feature>
<dbReference type="Gene3D" id="3.30.160.60">
    <property type="entry name" value="Classic Zinc Finger"/>
    <property type="match status" value="1"/>
</dbReference>
<dbReference type="InterPro" id="IPR011545">
    <property type="entry name" value="DEAD/DEAH_box_helicase_dom"/>
</dbReference>
<dbReference type="Gene3D" id="3.90.870.10">
    <property type="entry name" value="DHBP synthase"/>
    <property type="match status" value="1"/>
</dbReference>
<feature type="domain" description="YrdC-like" evidence="18">
    <location>
        <begin position="265"/>
        <end position="454"/>
    </location>
</feature>
<feature type="region of interest" description="Disordered" evidence="16">
    <location>
        <begin position="58"/>
        <end position="227"/>
    </location>
</feature>
<accession>A0A1C7MI17</accession>
<comment type="subunit">
    <text evidence="13">Component of the U1 snRNP. The U1 snRNP is composed of the U1 snRNA and the 7 core Sm proteins SNRPB, SNRPD1, SNRPD2, SNRPD3, SNRPE, SNRPF and SNRPG that assemble in a heptameric protein ring on the Sm site of the small nuclear RNA to form the core snRNP, and at least 3 U1 snRNP-specific proteins SNRNP70/U1-70K, SNRPA/U1-A and SNRPC/U1-C. SNRPC/U1-C interacts with U1 snRNA and the 5' splice-site region of the pre-mRNA. Interacts (via N-terminus) with TIA1 (via C-terminus); thereby promoting spliceosomal U1 snRNP recruitment to 5' splice sites.</text>
</comment>
<dbReference type="Proteomes" id="UP000092993">
    <property type="component" value="Unassembled WGS sequence"/>
</dbReference>
<feature type="compositionally biased region" description="Basic residues" evidence="16">
    <location>
        <begin position="1305"/>
        <end position="1323"/>
    </location>
</feature>
<keyword evidence="7 22" id="KW-0347">Helicase</keyword>
<evidence type="ECO:0000256" key="4">
    <source>
        <dbReference type="ARBA" id="ARBA00022741"/>
    </source>
</evidence>
<feature type="compositionally biased region" description="Pro residues" evidence="16">
    <location>
        <begin position="159"/>
        <end position="171"/>
    </location>
</feature>
<dbReference type="InterPro" id="IPR017340">
    <property type="entry name" value="U1_snRNP-C"/>
</dbReference>
<dbReference type="Pfam" id="PF01300">
    <property type="entry name" value="Sua5_yciO_yrdC"/>
    <property type="match status" value="1"/>
</dbReference>
<feature type="compositionally biased region" description="Pro residues" evidence="16">
    <location>
        <begin position="91"/>
        <end position="148"/>
    </location>
</feature>
<dbReference type="InterPro" id="IPR038385">
    <property type="entry name" value="Sua5/YwlC_C"/>
</dbReference>
<dbReference type="InterPro" id="IPR017945">
    <property type="entry name" value="DHBP_synth_RibB-like_a/b_dom"/>
</dbReference>
<dbReference type="InterPro" id="IPR001650">
    <property type="entry name" value="Helicase_C-like"/>
</dbReference>
<evidence type="ECO:0000256" key="5">
    <source>
        <dbReference type="ARBA" id="ARBA00022771"/>
    </source>
</evidence>
<comment type="caution">
    <text evidence="22">The sequence shown here is derived from an EMBL/GenBank/DDBJ whole genome shotgun (WGS) entry which is preliminary data.</text>
</comment>
<keyword evidence="3 14" id="KW-0479">Metal-binding</keyword>
<keyword evidence="11 14" id="KW-0539">Nucleus</keyword>
<evidence type="ECO:0000259" key="19">
    <source>
        <dbReference type="PROSITE" id="PS51192"/>
    </source>
</evidence>
<dbReference type="InterPro" id="IPR014014">
    <property type="entry name" value="RNA_helicase_DEAD_Q_motif"/>
</dbReference>
<keyword evidence="8 14" id="KW-0862">Zinc</keyword>
<keyword evidence="6" id="KW-0378">Hydrolase</keyword>
<evidence type="ECO:0000256" key="12">
    <source>
        <dbReference type="ARBA" id="ARBA00023274"/>
    </source>
</evidence>
<keyword evidence="23" id="KW-1185">Reference proteome</keyword>
<evidence type="ECO:0000256" key="7">
    <source>
        <dbReference type="ARBA" id="ARBA00022806"/>
    </source>
</evidence>
<dbReference type="Gene3D" id="3.40.50.11030">
    <property type="entry name" value="Threonylcarbamoyl-AMP synthase, C-terminal domain"/>
    <property type="match status" value="1"/>
</dbReference>